<keyword evidence="1" id="KW-0732">Signal</keyword>
<reference evidence="3" key="1">
    <citation type="journal article" date="2019" name="Int. J. Syst. Evol. Microbiol.">
        <title>The Global Catalogue of Microorganisms (GCM) 10K type strain sequencing project: providing services to taxonomists for standard genome sequencing and annotation.</title>
        <authorList>
            <consortium name="The Broad Institute Genomics Platform"/>
            <consortium name="The Broad Institute Genome Sequencing Center for Infectious Disease"/>
            <person name="Wu L."/>
            <person name="Ma J."/>
        </authorList>
    </citation>
    <scope>NUCLEOTIDE SEQUENCE [LARGE SCALE GENOMIC DNA]</scope>
    <source>
        <strain evidence="3">CGMCC 4.1641</strain>
    </source>
</reference>
<protein>
    <submittedName>
        <fullName evidence="2">Uncharacterized protein</fullName>
    </submittedName>
</protein>
<dbReference type="RefSeq" id="WP_204602806.1">
    <property type="nucleotide sequence ID" value="NZ_JBHSED010000013.1"/>
</dbReference>
<dbReference type="EMBL" id="JBHSED010000013">
    <property type="protein sequence ID" value="MFC4303474.1"/>
    <property type="molecule type" value="Genomic_DNA"/>
</dbReference>
<accession>A0ABV8SAE4</accession>
<comment type="caution">
    <text evidence="2">The sequence shown here is derived from an EMBL/GenBank/DDBJ whole genome shotgun (WGS) entry which is preliminary data.</text>
</comment>
<keyword evidence="3" id="KW-1185">Reference proteome</keyword>
<gene>
    <name evidence="2" type="ORF">ACFO1S_08415</name>
</gene>
<evidence type="ECO:0000256" key="1">
    <source>
        <dbReference type="SAM" id="SignalP"/>
    </source>
</evidence>
<sequence length="717" mass="79364">MNEVIKKGKLLFLMLSVCMMLASMQFSVHAATVTDKNAVKVLEPVLLGKVTLRDNVTAEVNNLLVLPANTNQIVALTLSIKNNSNSEINFMDYWVNLYTKSGTKLTLQMTDAKVNKIPAKATVDINFIGTLGNNIKVTDLIIKVIKWDFSAANYTKVLGEISVPARYNPVTPANNGRAVVTGDVKASFIVKQATIGKTESYYRPDIKLAIRNDGNRTIQLPDYQLFILTKNNLMYPLTVKDIKGASLDPLMEKEYQLTASIPIKVDQTNWRIAVVNSLNEGKDKQPVAIFELPQAQVDTGEDKGKFYTFSNSKGIYNIKLDSLNRLPIEDDDLVIANLTVANKGTKSLPVPTLSGKYVFNEAIEKAATSTNNAKVVSLQPGASVKLQLVGRVPYTFDISKISLVVQQKETDASNSELIDLVEFTAKGTFDPVKKVKSDVGFKIADVGYRSEVKVRNQMVYTGASADILVAQLTVENLEKRQANIQKLAGYFEKTDGTIFPATFDNVSDKLTPGGTAIVYVSATIPKDTDLKDVNFVVGKAITESTSPTQGNEATENLVGFADPYSFILPPVKEPQQGLQKIDLKPFEFSIKRVATQIRFDKSEITFDFDYSLSQDVLTKTSMKDHKIIIELKDNNRQSVFSRELTLPIGNTGTGNENTTLQIGNHSLTLPSWTDDKLVMLIETLKDYELNVYHQIQPGYRTLIATQKLPWLVNRTIG</sequence>
<evidence type="ECO:0000313" key="3">
    <source>
        <dbReference type="Proteomes" id="UP001595755"/>
    </source>
</evidence>
<proteinExistence type="predicted"/>
<feature type="chain" id="PRO_5045377339" evidence="1">
    <location>
        <begin position="31"/>
        <end position="717"/>
    </location>
</feature>
<dbReference type="Proteomes" id="UP001595755">
    <property type="component" value="Unassembled WGS sequence"/>
</dbReference>
<evidence type="ECO:0000313" key="2">
    <source>
        <dbReference type="EMBL" id="MFC4303474.1"/>
    </source>
</evidence>
<feature type="signal peptide" evidence="1">
    <location>
        <begin position="1"/>
        <end position="30"/>
    </location>
</feature>
<organism evidence="2 3">
    <name type="scientific">Cohnella boryungensis</name>
    <dbReference type="NCBI Taxonomy" id="768479"/>
    <lineage>
        <taxon>Bacteria</taxon>
        <taxon>Bacillati</taxon>
        <taxon>Bacillota</taxon>
        <taxon>Bacilli</taxon>
        <taxon>Bacillales</taxon>
        <taxon>Paenibacillaceae</taxon>
        <taxon>Cohnella</taxon>
    </lineage>
</organism>
<name>A0ABV8SAE4_9BACL</name>